<proteinExistence type="predicted"/>
<evidence type="ECO:0000313" key="1">
    <source>
        <dbReference type="EMBL" id="OZG56540.1"/>
    </source>
</evidence>
<organism evidence="1 2">
    <name type="scientific">Aeriscardovia aeriphila</name>
    <dbReference type="NCBI Taxonomy" id="218139"/>
    <lineage>
        <taxon>Bacteria</taxon>
        <taxon>Bacillati</taxon>
        <taxon>Actinomycetota</taxon>
        <taxon>Actinomycetes</taxon>
        <taxon>Bifidobacteriales</taxon>
        <taxon>Bifidobacteriaceae</taxon>
        <taxon>Aeriscardovia</taxon>
    </lineage>
</organism>
<dbReference type="EMBL" id="MWWU01000002">
    <property type="protein sequence ID" value="OZG56540.1"/>
    <property type="molecule type" value="Genomic_DNA"/>
</dbReference>
<name>A0A261FBK6_9BIFI</name>
<keyword evidence="2" id="KW-1185">Reference proteome</keyword>
<dbReference type="Proteomes" id="UP000228976">
    <property type="component" value="Unassembled WGS sequence"/>
</dbReference>
<reference evidence="1 2" key="1">
    <citation type="journal article" date="2017" name="BMC Genomics">
        <title>Comparative genomic and phylogenomic analyses of the Bifidobacteriaceae family.</title>
        <authorList>
            <person name="Lugli G.A."/>
            <person name="Milani C."/>
            <person name="Turroni F."/>
            <person name="Duranti S."/>
            <person name="Mancabelli L."/>
            <person name="Mangifesta M."/>
            <person name="Ferrario C."/>
            <person name="Modesto M."/>
            <person name="Mattarelli P."/>
            <person name="Jiri K."/>
            <person name="van Sinderen D."/>
            <person name="Ventura M."/>
        </authorList>
    </citation>
    <scope>NUCLEOTIDE SEQUENCE [LARGE SCALE GENOMIC DNA]</scope>
    <source>
        <strain evidence="1 2">LMG 21773</strain>
    </source>
</reference>
<accession>A0A261FBK6</accession>
<sequence length="41" mass="4620">MKAWSKKDMLFAKNVTSFGVLRKSTPVRKVRLLSVLKAGNL</sequence>
<comment type="caution">
    <text evidence="1">The sequence shown here is derived from an EMBL/GenBank/DDBJ whole genome shotgun (WGS) entry which is preliminary data.</text>
</comment>
<gene>
    <name evidence="1" type="ORF">AEAE_1028</name>
</gene>
<protein>
    <submittedName>
        <fullName evidence="1">Uncharacterized protein</fullName>
    </submittedName>
</protein>
<dbReference type="AlphaFoldDB" id="A0A261FBK6"/>
<evidence type="ECO:0000313" key="2">
    <source>
        <dbReference type="Proteomes" id="UP000228976"/>
    </source>
</evidence>